<feature type="domain" description="SsuA/THI5-like" evidence="4">
    <location>
        <begin position="42"/>
        <end position="254"/>
    </location>
</feature>
<dbReference type="RefSeq" id="WP_074445883.1">
    <property type="nucleotide sequence ID" value="NZ_FMBM01000002.1"/>
</dbReference>
<dbReference type="PANTHER" id="PTHR30024:SF47">
    <property type="entry name" value="TAURINE-BINDING PERIPLASMIC PROTEIN"/>
    <property type="match status" value="1"/>
</dbReference>
<dbReference type="AlphaFoldDB" id="A0A0N8KEJ0"/>
<evidence type="ECO:0000313" key="7">
    <source>
        <dbReference type="Proteomes" id="UP000050497"/>
    </source>
</evidence>
<proteinExistence type="inferred from homology"/>
<comment type="similarity">
    <text evidence="2">Belongs to the bacterial solute-binding protein SsuA/TauA family.</text>
</comment>
<evidence type="ECO:0000313" key="6">
    <source>
        <dbReference type="EMBL" id="SCC82381.1"/>
    </source>
</evidence>
<evidence type="ECO:0000313" key="8">
    <source>
        <dbReference type="Proteomes" id="UP000182800"/>
    </source>
</evidence>
<dbReference type="Proteomes" id="UP000050497">
    <property type="component" value="Unassembled WGS sequence"/>
</dbReference>
<dbReference type="OrthoDB" id="9815602at2"/>
<organism evidence="5 7">
    <name type="scientific">Saliniramus fredricksonii</name>
    <dbReference type="NCBI Taxonomy" id="1653334"/>
    <lineage>
        <taxon>Bacteria</taxon>
        <taxon>Pseudomonadati</taxon>
        <taxon>Pseudomonadota</taxon>
        <taxon>Alphaproteobacteria</taxon>
        <taxon>Hyphomicrobiales</taxon>
        <taxon>Salinarimonadaceae</taxon>
        <taxon>Saliniramus</taxon>
    </lineage>
</organism>
<dbReference type="PANTHER" id="PTHR30024">
    <property type="entry name" value="ALIPHATIC SULFONATES-BINDING PROTEIN-RELATED"/>
    <property type="match status" value="1"/>
</dbReference>
<comment type="subcellular location">
    <subcellularLocation>
        <location evidence="1">Periplasm</location>
    </subcellularLocation>
</comment>
<protein>
    <submittedName>
        <fullName evidence="5">NitT/TauT family transport system substrate-binding protein</fullName>
    </submittedName>
</protein>
<comment type="caution">
    <text evidence="5">The sequence shown here is derived from an EMBL/GenBank/DDBJ whole genome shotgun (WGS) entry which is preliminary data.</text>
</comment>
<dbReference type="EMBL" id="FMBM01000002">
    <property type="protein sequence ID" value="SCC82381.1"/>
    <property type="molecule type" value="Genomic_DNA"/>
</dbReference>
<name>A0A0N8KEJ0_9HYPH</name>
<dbReference type="SUPFAM" id="SSF53850">
    <property type="entry name" value="Periplasmic binding protein-like II"/>
    <property type="match status" value="1"/>
</dbReference>
<reference evidence="6 8" key="2">
    <citation type="submission" date="2016-08" db="EMBL/GenBank/DDBJ databases">
        <authorList>
            <person name="Varghese N."/>
            <person name="Submissions Spin"/>
        </authorList>
    </citation>
    <scope>NUCLEOTIDE SEQUENCE [LARGE SCALE GENOMIC DNA]</scope>
    <source>
        <strain evidence="6 8">HL-109</strain>
    </source>
</reference>
<evidence type="ECO:0000256" key="1">
    <source>
        <dbReference type="ARBA" id="ARBA00004418"/>
    </source>
</evidence>
<dbReference type="GO" id="GO:0042597">
    <property type="term" value="C:periplasmic space"/>
    <property type="evidence" value="ECO:0007669"/>
    <property type="project" value="UniProtKB-SubCell"/>
</dbReference>
<evidence type="ECO:0000259" key="4">
    <source>
        <dbReference type="Pfam" id="PF09084"/>
    </source>
</evidence>
<keyword evidence="3" id="KW-0732">Signal</keyword>
<evidence type="ECO:0000256" key="2">
    <source>
        <dbReference type="ARBA" id="ARBA00010742"/>
    </source>
</evidence>
<sequence>MIRLTRRGFGGIIAGGLATATFARSRAFAQGTPIRVGLLSLTSHAPSIIAAAKGYFADQGLDVEFVSFQAAQPMAVAIASDDVDFGVTAISGGLISLAERGAVKVIGGALQESTNVEGQKILVSKAAYESGVTTPADLVGKRYGITTAGSSFHYMAHKIADGEGFARDSLELVPLNGVPAVIASLRSGQVDAWSIVPNIAGALVRSGDVFEIGEISDYIEDYQVTTVFTSSRMAAEEPDTVRSFLAGFSRGVDDYNAALVDKTMSEGEVAEISRMIHEYVYTDRPFEDADAAIRAGAMRVNADARMNLTSIEDQLAWFVSEGLVPADASIETLVDTSFVETY</sequence>
<dbReference type="EMBL" id="LJSX01000007">
    <property type="protein sequence ID" value="KPQ11474.1"/>
    <property type="molecule type" value="Genomic_DNA"/>
</dbReference>
<dbReference type="InterPro" id="IPR015168">
    <property type="entry name" value="SsuA/THI5"/>
</dbReference>
<dbReference type="Pfam" id="PF09084">
    <property type="entry name" value="NMT1"/>
    <property type="match status" value="1"/>
</dbReference>
<keyword evidence="8" id="KW-1185">Reference proteome</keyword>
<dbReference type="Proteomes" id="UP000182800">
    <property type="component" value="Unassembled WGS sequence"/>
</dbReference>
<gene>
    <name evidence="6" type="ORF">GA0071312_3372</name>
    <name evidence="5" type="ORF">HLUCCO17_06095</name>
</gene>
<evidence type="ECO:0000256" key="3">
    <source>
        <dbReference type="ARBA" id="ARBA00022729"/>
    </source>
</evidence>
<dbReference type="PATRIC" id="fig|1653334.4.peg.2289"/>
<dbReference type="STRING" id="1653334.GA0071312_3372"/>
<accession>A0A0N8KEJ0</accession>
<reference evidence="5 7" key="1">
    <citation type="submission" date="2015-09" db="EMBL/GenBank/DDBJ databases">
        <title>Identification and resolution of microdiversity through metagenomic sequencing of parallel consortia.</title>
        <authorList>
            <person name="Nelson W.C."/>
            <person name="Romine M.F."/>
            <person name="Lindemann S.R."/>
        </authorList>
    </citation>
    <scope>NUCLEOTIDE SEQUENCE [LARGE SCALE GENOMIC DNA]</scope>
    <source>
        <strain evidence="5">HL-109</strain>
    </source>
</reference>
<dbReference type="Gene3D" id="3.40.190.10">
    <property type="entry name" value="Periplasmic binding protein-like II"/>
    <property type="match status" value="2"/>
</dbReference>
<evidence type="ECO:0000313" key="5">
    <source>
        <dbReference type="EMBL" id="KPQ11474.1"/>
    </source>
</evidence>
<dbReference type="GO" id="GO:0042918">
    <property type="term" value="P:alkanesulfonate transmembrane transport"/>
    <property type="evidence" value="ECO:0007669"/>
    <property type="project" value="TreeGrafter"/>
</dbReference>